<feature type="compositionally biased region" description="Polar residues" evidence="1">
    <location>
        <begin position="202"/>
        <end position="211"/>
    </location>
</feature>
<proteinExistence type="predicted"/>
<dbReference type="AlphaFoldDB" id="V6LWU2"/>
<feature type="region of interest" description="Disordered" evidence="1">
    <location>
        <begin position="42"/>
        <end position="213"/>
    </location>
</feature>
<feature type="compositionally biased region" description="Low complexity" evidence="1">
    <location>
        <begin position="44"/>
        <end position="63"/>
    </location>
</feature>
<accession>V6LWU2</accession>
<protein>
    <submittedName>
        <fullName evidence="2">Uncharacterized protein</fullName>
    </submittedName>
</protein>
<reference evidence="2" key="1">
    <citation type="journal article" date="2014" name="PLoS Genet.">
        <title>The Genome of Spironucleus salmonicida Highlights a Fish Pathogen Adapted to Fluctuating Environments.</title>
        <authorList>
            <person name="Xu F."/>
            <person name="Jerlstrom-Hultqvist J."/>
            <person name="Einarsson E."/>
            <person name="Astvaldsson A."/>
            <person name="Svard S.G."/>
            <person name="Andersson J.O."/>
        </authorList>
    </citation>
    <scope>NUCLEOTIDE SEQUENCE</scope>
</reference>
<feature type="compositionally biased region" description="Low complexity" evidence="1">
    <location>
        <begin position="147"/>
        <end position="158"/>
    </location>
</feature>
<gene>
    <name evidence="2" type="ORF">SS50377_jh030</name>
</gene>
<name>V6LWU2_9EUKA</name>
<sequence length="446" mass="49504">MQIIFQAGQGYIAISRRSTRLIRQVTNLQMSLIASIPYQLHPKSSPMRSIRSRRSSSSQAASRPVRHPPRSRQSSADRCAMQARRQSRKAARRSKDAQRGTISPHRATKKAAMSGAKASSSATCSTASQLAWDTGRQARSSGSREGSAPAAATRPSAAICWASGSCSKPASSRTPGALWWPRQRRPQARQDAGVRGPWPQKAQPQRWSSSCPAAPRRGAPGGSCCTARASWQPNWAAAAWCSIVRCRTAATRRTSRSRSTSGSLEKALVTTWSCSGAQGMPKSAARACTCGRYWAAKGEAEAKRSESRSRWFWSPAGVQGVRLPWSRGKRRRRYSCIRSGHSSLIPTRKSSRWIMRFTFRSIWWERSARSATRASSFLAAVFWQVILTRRLLVGSGRACWRRKLRCTTGSWAGEARRIWRSSWGTQRAPASFRPSISLPNEYYTCY</sequence>
<organism evidence="2">
    <name type="scientific">Spironucleus salmonicida</name>
    <dbReference type="NCBI Taxonomy" id="348837"/>
    <lineage>
        <taxon>Eukaryota</taxon>
        <taxon>Metamonada</taxon>
        <taxon>Diplomonadida</taxon>
        <taxon>Hexamitidae</taxon>
        <taxon>Hexamitinae</taxon>
        <taxon>Spironucleus</taxon>
    </lineage>
</organism>
<evidence type="ECO:0000256" key="1">
    <source>
        <dbReference type="SAM" id="MobiDB-lite"/>
    </source>
</evidence>
<dbReference type="EMBL" id="KI545980">
    <property type="protein sequence ID" value="EST48698.1"/>
    <property type="molecule type" value="Genomic_DNA"/>
</dbReference>
<feature type="compositionally biased region" description="Low complexity" evidence="1">
    <location>
        <begin position="110"/>
        <end position="128"/>
    </location>
</feature>
<feature type="compositionally biased region" description="Polar residues" evidence="1">
    <location>
        <begin position="164"/>
        <end position="174"/>
    </location>
</feature>
<evidence type="ECO:0000313" key="2">
    <source>
        <dbReference type="EMBL" id="EST48698.1"/>
    </source>
</evidence>